<protein>
    <submittedName>
        <fullName evidence="2">Uncharacterized protein</fullName>
    </submittedName>
</protein>
<accession>A0A0Q9WL97</accession>
<proteinExistence type="predicted"/>
<reference evidence="2 3" key="1">
    <citation type="journal article" date="2007" name="Nature">
        <title>Evolution of genes and genomes on the Drosophila phylogeny.</title>
        <authorList>
            <consortium name="Drosophila 12 Genomes Consortium"/>
            <person name="Clark A.G."/>
            <person name="Eisen M.B."/>
            <person name="Smith D.R."/>
            <person name="Bergman C.M."/>
            <person name="Oliver B."/>
            <person name="Markow T.A."/>
            <person name="Kaufman T.C."/>
            <person name="Kellis M."/>
            <person name="Gelbart W."/>
            <person name="Iyer V.N."/>
            <person name="Pollard D.A."/>
            <person name="Sackton T.B."/>
            <person name="Larracuente A.M."/>
            <person name="Singh N.D."/>
            <person name="Abad J.P."/>
            <person name="Abt D.N."/>
            <person name="Adryan B."/>
            <person name="Aguade M."/>
            <person name="Akashi H."/>
            <person name="Anderson W.W."/>
            <person name="Aquadro C.F."/>
            <person name="Ardell D.H."/>
            <person name="Arguello R."/>
            <person name="Artieri C.G."/>
            <person name="Barbash D.A."/>
            <person name="Barker D."/>
            <person name="Barsanti P."/>
            <person name="Batterham P."/>
            <person name="Batzoglou S."/>
            <person name="Begun D."/>
            <person name="Bhutkar A."/>
            <person name="Blanco E."/>
            <person name="Bosak S.A."/>
            <person name="Bradley R.K."/>
            <person name="Brand A.D."/>
            <person name="Brent M.R."/>
            <person name="Brooks A.N."/>
            <person name="Brown R.H."/>
            <person name="Butlin R.K."/>
            <person name="Caggese C."/>
            <person name="Calvi B.R."/>
            <person name="Bernardo de Carvalho A."/>
            <person name="Caspi A."/>
            <person name="Castrezana S."/>
            <person name="Celniker S.E."/>
            <person name="Chang J.L."/>
            <person name="Chapple C."/>
            <person name="Chatterji S."/>
            <person name="Chinwalla A."/>
            <person name="Civetta A."/>
            <person name="Clifton S.W."/>
            <person name="Comeron J.M."/>
            <person name="Costello J.C."/>
            <person name="Coyne J.A."/>
            <person name="Daub J."/>
            <person name="David R.G."/>
            <person name="Delcher A.L."/>
            <person name="Delehaunty K."/>
            <person name="Do C.B."/>
            <person name="Ebling H."/>
            <person name="Edwards K."/>
            <person name="Eickbush T."/>
            <person name="Evans J.D."/>
            <person name="Filipski A."/>
            <person name="Findeiss S."/>
            <person name="Freyhult E."/>
            <person name="Fulton L."/>
            <person name="Fulton R."/>
            <person name="Garcia A.C."/>
            <person name="Gardiner A."/>
            <person name="Garfield D.A."/>
            <person name="Garvin B.E."/>
            <person name="Gibson G."/>
            <person name="Gilbert D."/>
            <person name="Gnerre S."/>
            <person name="Godfrey J."/>
            <person name="Good R."/>
            <person name="Gotea V."/>
            <person name="Gravely B."/>
            <person name="Greenberg A.J."/>
            <person name="Griffiths-Jones S."/>
            <person name="Gross S."/>
            <person name="Guigo R."/>
            <person name="Gustafson E.A."/>
            <person name="Haerty W."/>
            <person name="Hahn M.W."/>
            <person name="Halligan D.L."/>
            <person name="Halpern A.L."/>
            <person name="Halter G.M."/>
            <person name="Han M.V."/>
            <person name="Heger A."/>
            <person name="Hillier L."/>
            <person name="Hinrichs A.S."/>
            <person name="Holmes I."/>
            <person name="Hoskins R.A."/>
            <person name="Hubisz M.J."/>
            <person name="Hultmark D."/>
            <person name="Huntley M.A."/>
            <person name="Jaffe D.B."/>
            <person name="Jagadeeshan S."/>
            <person name="Jeck W.R."/>
            <person name="Johnson J."/>
            <person name="Jones C.D."/>
            <person name="Jordan W.C."/>
            <person name="Karpen G.H."/>
            <person name="Kataoka E."/>
            <person name="Keightley P.D."/>
            <person name="Kheradpour P."/>
            <person name="Kirkness E.F."/>
            <person name="Koerich L.B."/>
            <person name="Kristiansen K."/>
            <person name="Kudrna D."/>
            <person name="Kulathinal R.J."/>
            <person name="Kumar S."/>
            <person name="Kwok R."/>
            <person name="Lander E."/>
            <person name="Langley C.H."/>
            <person name="Lapoint R."/>
            <person name="Lazzaro B.P."/>
            <person name="Lee S.J."/>
            <person name="Levesque L."/>
            <person name="Li R."/>
            <person name="Lin C.F."/>
            <person name="Lin M.F."/>
            <person name="Lindblad-Toh K."/>
            <person name="Llopart A."/>
            <person name="Long M."/>
            <person name="Low L."/>
            <person name="Lozovsky E."/>
            <person name="Lu J."/>
            <person name="Luo M."/>
            <person name="Machado C.A."/>
            <person name="Makalowski W."/>
            <person name="Marzo M."/>
            <person name="Matsuda M."/>
            <person name="Matzkin L."/>
            <person name="McAllister B."/>
            <person name="McBride C.S."/>
            <person name="McKernan B."/>
            <person name="McKernan K."/>
            <person name="Mendez-Lago M."/>
            <person name="Minx P."/>
            <person name="Mollenhauer M.U."/>
            <person name="Montooth K."/>
            <person name="Mount S.M."/>
            <person name="Mu X."/>
            <person name="Myers E."/>
            <person name="Negre B."/>
            <person name="Newfeld S."/>
            <person name="Nielsen R."/>
            <person name="Noor M.A."/>
            <person name="O'Grady P."/>
            <person name="Pachter L."/>
            <person name="Papaceit M."/>
            <person name="Parisi M.J."/>
            <person name="Parisi M."/>
            <person name="Parts L."/>
            <person name="Pedersen J.S."/>
            <person name="Pesole G."/>
            <person name="Phillippy A.M."/>
            <person name="Ponting C.P."/>
            <person name="Pop M."/>
            <person name="Porcelli D."/>
            <person name="Powell J.R."/>
            <person name="Prohaska S."/>
            <person name="Pruitt K."/>
            <person name="Puig M."/>
            <person name="Quesneville H."/>
            <person name="Ram K.R."/>
            <person name="Rand D."/>
            <person name="Rasmussen M.D."/>
            <person name="Reed L.K."/>
            <person name="Reenan R."/>
            <person name="Reily A."/>
            <person name="Remington K.A."/>
            <person name="Rieger T.T."/>
            <person name="Ritchie M.G."/>
            <person name="Robin C."/>
            <person name="Rogers Y.H."/>
            <person name="Rohde C."/>
            <person name="Rozas J."/>
            <person name="Rubenfield M.J."/>
            <person name="Ruiz A."/>
            <person name="Russo S."/>
            <person name="Salzberg S.L."/>
            <person name="Sanchez-Gracia A."/>
            <person name="Saranga D.J."/>
            <person name="Sato H."/>
            <person name="Schaeffer S.W."/>
            <person name="Schatz M.C."/>
            <person name="Schlenke T."/>
            <person name="Schwartz R."/>
            <person name="Segarra C."/>
            <person name="Singh R.S."/>
            <person name="Sirot L."/>
            <person name="Sirota M."/>
            <person name="Sisneros N.B."/>
            <person name="Smith C.D."/>
            <person name="Smith T.F."/>
            <person name="Spieth J."/>
            <person name="Stage D.E."/>
            <person name="Stark A."/>
            <person name="Stephan W."/>
            <person name="Strausberg R.L."/>
            <person name="Strempel S."/>
            <person name="Sturgill D."/>
            <person name="Sutton G."/>
            <person name="Sutton G.G."/>
            <person name="Tao W."/>
            <person name="Teichmann S."/>
            <person name="Tobari Y.N."/>
            <person name="Tomimura Y."/>
            <person name="Tsolas J.M."/>
            <person name="Valente V.L."/>
            <person name="Venter E."/>
            <person name="Venter J.C."/>
            <person name="Vicario S."/>
            <person name="Vieira F.G."/>
            <person name="Vilella A.J."/>
            <person name="Villasante A."/>
            <person name="Walenz B."/>
            <person name="Wang J."/>
            <person name="Wasserman M."/>
            <person name="Watts T."/>
            <person name="Wilson D."/>
            <person name="Wilson R.K."/>
            <person name="Wing R.A."/>
            <person name="Wolfner M.F."/>
            <person name="Wong A."/>
            <person name="Wong G.K."/>
            <person name="Wu C.I."/>
            <person name="Wu G."/>
            <person name="Yamamoto D."/>
            <person name="Yang H.P."/>
            <person name="Yang S.P."/>
            <person name="Yorke J.A."/>
            <person name="Yoshida K."/>
            <person name="Zdobnov E."/>
            <person name="Zhang P."/>
            <person name="Zhang Y."/>
            <person name="Zimin A.V."/>
            <person name="Baldwin J."/>
            <person name="Abdouelleil A."/>
            <person name="Abdulkadir J."/>
            <person name="Abebe A."/>
            <person name="Abera B."/>
            <person name="Abreu J."/>
            <person name="Acer S.C."/>
            <person name="Aftuck L."/>
            <person name="Alexander A."/>
            <person name="An P."/>
            <person name="Anderson E."/>
            <person name="Anderson S."/>
            <person name="Arachi H."/>
            <person name="Azer M."/>
            <person name="Bachantsang P."/>
            <person name="Barry A."/>
            <person name="Bayul T."/>
            <person name="Berlin A."/>
            <person name="Bessette D."/>
            <person name="Bloom T."/>
            <person name="Blye J."/>
            <person name="Boguslavskiy L."/>
            <person name="Bonnet C."/>
            <person name="Boukhgalter B."/>
            <person name="Bourzgui I."/>
            <person name="Brown A."/>
            <person name="Cahill P."/>
            <person name="Channer S."/>
            <person name="Cheshatsang Y."/>
            <person name="Chuda L."/>
            <person name="Citroen M."/>
            <person name="Collymore A."/>
            <person name="Cooke P."/>
            <person name="Costello M."/>
            <person name="D'Aco K."/>
            <person name="Daza R."/>
            <person name="De Haan G."/>
            <person name="DeGray S."/>
            <person name="DeMaso C."/>
            <person name="Dhargay N."/>
            <person name="Dooley K."/>
            <person name="Dooley E."/>
            <person name="Doricent M."/>
            <person name="Dorje P."/>
            <person name="Dorjee K."/>
            <person name="Dupes A."/>
            <person name="Elong R."/>
            <person name="Falk J."/>
            <person name="Farina A."/>
            <person name="Faro S."/>
            <person name="Ferguson D."/>
            <person name="Fisher S."/>
            <person name="Foley C.D."/>
            <person name="Franke A."/>
            <person name="Friedrich D."/>
            <person name="Gadbois L."/>
            <person name="Gearin G."/>
            <person name="Gearin C.R."/>
            <person name="Giannoukos G."/>
            <person name="Goode T."/>
            <person name="Graham J."/>
            <person name="Grandbois E."/>
            <person name="Grewal S."/>
            <person name="Gyaltsen K."/>
            <person name="Hafez N."/>
            <person name="Hagos B."/>
            <person name="Hall J."/>
            <person name="Henson C."/>
            <person name="Hollinger A."/>
            <person name="Honan T."/>
            <person name="Huard M.D."/>
            <person name="Hughes L."/>
            <person name="Hurhula B."/>
            <person name="Husby M.E."/>
            <person name="Kamat A."/>
            <person name="Kanga B."/>
            <person name="Kashin S."/>
            <person name="Khazanovich D."/>
            <person name="Kisner P."/>
            <person name="Lance K."/>
            <person name="Lara M."/>
            <person name="Lee W."/>
            <person name="Lennon N."/>
            <person name="Letendre F."/>
            <person name="LeVine R."/>
            <person name="Lipovsky A."/>
            <person name="Liu X."/>
            <person name="Liu J."/>
            <person name="Liu S."/>
            <person name="Lokyitsang T."/>
            <person name="Lokyitsang Y."/>
            <person name="Lubonja R."/>
            <person name="Lui A."/>
            <person name="MacDonald P."/>
            <person name="Magnisalis V."/>
            <person name="Maru K."/>
            <person name="Matthews C."/>
            <person name="McCusker W."/>
            <person name="McDonough S."/>
            <person name="Mehta T."/>
            <person name="Meldrim J."/>
            <person name="Meneus L."/>
            <person name="Mihai O."/>
            <person name="Mihalev A."/>
            <person name="Mihova T."/>
            <person name="Mittelman R."/>
            <person name="Mlenga V."/>
            <person name="Montmayeur A."/>
            <person name="Mulrain L."/>
            <person name="Navidi A."/>
            <person name="Naylor J."/>
            <person name="Negash T."/>
            <person name="Nguyen T."/>
            <person name="Nguyen N."/>
            <person name="Nicol R."/>
            <person name="Norbu C."/>
            <person name="Norbu N."/>
            <person name="Novod N."/>
            <person name="O'Neill B."/>
            <person name="Osman S."/>
            <person name="Markiewicz E."/>
            <person name="Oyono O.L."/>
            <person name="Patti C."/>
            <person name="Phunkhang P."/>
            <person name="Pierre F."/>
            <person name="Priest M."/>
            <person name="Raghuraman S."/>
            <person name="Rege F."/>
            <person name="Reyes R."/>
            <person name="Rise C."/>
            <person name="Rogov P."/>
            <person name="Ross K."/>
            <person name="Ryan E."/>
            <person name="Settipalli S."/>
            <person name="Shea T."/>
            <person name="Sherpa N."/>
            <person name="Shi L."/>
            <person name="Shih D."/>
            <person name="Sparrow T."/>
            <person name="Spaulding J."/>
            <person name="Stalker J."/>
            <person name="Stange-Thomann N."/>
            <person name="Stavropoulos S."/>
            <person name="Stone C."/>
            <person name="Strader C."/>
            <person name="Tesfaye S."/>
            <person name="Thomson T."/>
            <person name="Thoulutsang Y."/>
            <person name="Thoulutsang D."/>
            <person name="Topham K."/>
            <person name="Topping I."/>
            <person name="Tsamla T."/>
            <person name="Vassiliev H."/>
            <person name="Vo A."/>
            <person name="Wangchuk T."/>
            <person name="Wangdi T."/>
            <person name="Weiand M."/>
            <person name="Wilkinson J."/>
            <person name="Wilson A."/>
            <person name="Yadav S."/>
            <person name="Young G."/>
            <person name="Yu Q."/>
            <person name="Zembek L."/>
            <person name="Zhong D."/>
            <person name="Zimmer A."/>
            <person name="Zwirko Z."/>
            <person name="Jaffe D.B."/>
            <person name="Alvarez P."/>
            <person name="Brockman W."/>
            <person name="Butler J."/>
            <person name="Chin C."/>
            <person name="Gnerre S."/>
            <person name="Grabherr M."/>
            <person name="Kleber M."/>
            <person name="Mauceli E."/>
            <person name="MacCallum I."/>
        </authorList>
    </citation>
    <scope>NUCLEOTIDE SEQUENCE [LARGE SCALE GENOMIC DNA]</scope>
    <source>
        <strain evidence="3">Tucson 15010-1051.87</strain>
    </source>
</reference>
<dbReference type="InParanoid" id="A0A0Q9WL97"/>
<dbReference type="AlphaFoldDB" id="A0A0Q9WL97"/>
<name>A0A0Q9WL97_DROVI</name>
<gene>
    <name evidence="2" type="primary">Dvir\GJ26429</name>
    <name evidence="2" type="ORF">Dvir_GJ26429</name>
</gene>
<keyword evidence="3" id="KW-1185">Reference proteome</keyword>
<sequence>MLQRHMPHVQRQQEQQLLEAQQRMAEIEAHRPIHGRSVERPLTALQQSILERLSRQRSYQQQRAEQREAERAQRRIERQQREEQHRQEMLREHQESIQIYAQIYAQREQALQRLEERLQARRLARQAYFAMPPAQQEAVPITSIFIFPANSAAANRSAMGISPTTSTHTNTTTAQATNTASAISLSVRHTIDGIPDVQNGEGFTDLVIMVTFRCIQRSNQTTRPEQLPRQWRLIERQLQQRLRIRRYAARSYYLMHTTRRQRLARLQQFRLQYPAQWRSIWRRLLLRTLDSNLWYLDQRWSTWRLQLIRLQNIFRWLTNRRHGGSSRYLSDR</sequence>
<evidence type="ECO:0000313" key="3">
    <source>
        <dbReference type="Proteomes" id="UP000008792"/>
    </source>
</evidence>
<dbReference type="Proteomes" id="UP000008792">
    <property type="component" value="Unassembled WGS sequence"/>
</dbReference>
<dbReference type="EMBL" id="CH940665">
    <property type="protein sequence ID" value="KRF85475.1"/>
    <property type="molecule type" value="Genomic_DNA"/>
</dbReference>
<feature type="compositionally biased region" description="Basic and acidic residues" evidence="1">
    <location>
        <begin position="64"/>
        <end position="90"/>
    </location>
</feature>
<evidence type="ECO:0000256" key="1">
    <source>
        <dbReference type="SAM" id="MobiDB-lite"/>
    </source>
</evidence>
<feature type="region of interest" description="Disordered" evidence="1">
    <location>
        <begin position="56"/>
        <end position="90"/>
    </location>
</feature>
<evidence type="ECO:0000313" key="2">
    <source>
        <dbReference type="EMBL" id="KRF85475.1"/>
    </source>
</evidence>
<organism evidence="2 3">
    <name type="scientific">Drosophila virilis</name>
    <name type="common">Fruit fly</name>
    <dbReference type="NCBI Taxonomy" id="7244"/>
    <lineage>
        <taxon>Eukaryota</taxon>
        <taxon>Metazoa</taxon>
        <taxon>Ecdysozoa</taxon>
        <taxon>Arthropoda</taxon>
        <taxon>Hexapoda</taxon>
        <taxon>Insecta</taxon>
        <taxon>Pterygota</taxon>
        <taxon>Neoptera</taxon>
        <taxon>Endopterygota</taxon>
        <taxon>Diptera</taxon>
        <taxon>Brachycera</taxon>
        <taxon>Muscomorpha</taxon>
        <taxon>Ephydroidea</taxon>
        <taxon>Drosophilidae</taxon>
        <taxon>Drosophila</taxon>
    </lineage>
</organism>
<dbReference type="OrthoDB" id="7998822at2759"/>